<proteinExistence type="inferred from homology"/>
<evidence type="ECO:0000256" key="2">
    <source>
        <dbReference type="ARBA" id="ARBA00022649"/>
    </source>
</evidence>
<name>A0ABM7Z602_NOSCO</name>
<sequence length="102" mass="11557">MTSQFRLTKPAIQDIEQIADYIARQSGLAQSEGFLSKLNAKFAKIAQFPGLGRQRDEILPGIRSLSIDNYLILYMFIGQDVEIFRVVSGYRDIKALFHDSDS</sequence>
<keyword evidence="2" id="KW-1277">Toxin-antitoxin system</keyword>
<accession>A0ABM7Z602</accession>
<dbReference type="InterPro" id="IPR007712">
    <property type="entry name" value="RelE/ParE_toxin"/>
</dbReference>
<evidence type="ECO:0008006" key="5">
    <source>
        <dbReference type="Google" id="ProtNLM"/>
    </source>
</evidence>
<dbReference type="InterPro" id="IPR051803">
    <property type="entry name" value="TA_system_RelE-like_toxin"/>
</dbReference>
<dbReference type="Gene3D" id="3.30.2310.20">
    <property type="entry name" value="RelE-like"/>
    <property type="match status" value="1"/>
</dbReference>
<dbReference type="PANTHER" id="PTHR33755:SF6">
    <property type="entry name" value="PLASMID STABILIZATION SYSTEM PROTEIN"/>
    <property type="match status" value="1"/>
</dbReference>
<gene>
    <name evidence="3" type="ORF">ANSO36C_43100</name>
</gene>
<dbReference type="Proteomes" id="UP001055453">
    <property type="component" value="Chromosome"/>
</dbReference>
<dbReference type="EMBL" id="AP025732">
    <property type="protein sequence ID" value="BDI18508.1"/>
    <property type="molecule type" value="Genomic_DNA"/>
</dbReference>
<reference evidence="3" key="1">
    <citation type="submission" date="2022-04" db="EMBL/GenBank/DDBJ databases">
        <title>Complete genome sequence of a cyanobacterium, Nostoc sp. SO-36, isolated in Antarctica.</title>
        <authorList>
            <person name="Kanesaki Y."/>
            <person name="Effendi D."/>
            <person name="Sakamoto T."/>
            <person name="Ohtani S."/>
            <person name="Awai K."/>
        </authorList>
    </citation>
    <scope>NUCLEOTIDE SEQUENCE</scope>
    <source>
        <strain evidence="3">SO-36</strain>
    </source>
</reference>
<evidence type="ECO:0000256" key="1">
    <source>
        <dbReference type="ARBA" id="ARBA00006226"/>
    </source>
</evidence>
<dbReference type="InterPro" id="IPR035093">
    <property type="entry name" value="RelE/ParE_toxin_dom_sf"/>
</dbReference>
<evidence type="ECO:0000313" key="3">
    <source>
        <dbReference type="EMBL" id="BDI18508.1"/>
    </source>
</evidence>
<protein>
    <recommendedName>
        <fullName evidence="5">Plasmid stabilization protein</fullName>
    </recommendedName>
</protein>
<organism evidence="3 4">
    <name type="scientific">Nostoc cf. commune SO-36</name>
    <dbReference type="NCBI Taxonomy" id="449208"/>
    <lineage>
        <taxon>Bacteria</taxon>
        <taxon>Bacillati</taxon>
        <taxon>Cyanobacteriota</taxon>
        <taxon>Cyanophyceae</taxon>
        <taxon>Nostocales</taxon>
        <taxon>Nostocaceae</taxon>
        <taxon>Nostoc</taxon>
    </lineage>
</organism>
<dbReference type="PANTHER" id="PTHR33755">
    <property type="entry name" value="TOXIN PARE1-RELATED"/>
    <property type="match status" value="1"/>
</dbReference>
<dbReference type="RefSeq" id="WP_251956112.1">
    <property type="nucleotide sequence ID" value="NZ_AP025732.1"/>
</dbReference>
<keyword evidence="4" id="KW-1185">Reference proteome</keyword>
<dbReference type="Pfam" id="PF05016">
    <property type="entry name" value="ParE_toxin"/>
    <property type="match status" value="1"/>
</dbReference>
<comment type="similarity">
    <text evidence="1">Belongs to the RelE toxin family.</text>
</comment>
<evidence type="ECO:0000313" key="4">
    <source>
        <dbReference type="Proteomes" id="UP001055453"/>
    </source>
</evidence>